<dbReference type="InterPro" id="IPR011037">
    <property type="entry name" value="Pyrv_Knase-like_insert_dom_sf"/>
</dbReference>
<dbReference type="Proteomes" id="UP001214553">
    <property type="component" value="Chromosome"/>
</dbReference>
<dbReference type="PANTHER" id="PTHR14237">
    <property type="entry name" value="MOLYBDOPTERIN COFACTOR SULFURASE MOSC"/>
    <property type="match status" value="1"/>
</dbReference>
<evidence type="ECO:0000313" key="2">
    <source>
        <dbReference type="EMBL" id="WEG09598.1"/>
    </source>
</evidence>
<evidence type="ECO:0000259" key="1">
    <source>
        <dbReference type="PROSITE" id="PS51340"/>
    </source>
</evidence>
<dbReference type="PANTHER" id="PTHR14237:SF19">
    <property type="entry name" value="MITOCHONDRIAL AMIDOXIME REDUCING COMPONENT 1"/>
    <property type="match status" value="1"/>
</dbReference>
<dbReference type="InterPro" id="IPR005302">
    <property type="entry name" value="MoCF_Sase_C"/>
</dbReference>
<protein>
    <submittedName>
        <fullName evidence="2">MOSC domain-containing protein</fullName>
    </submittedName>
</protein>
<dbReference type="InterPro" id="IPR005303">
    <property type="entry name" value="MOCOS_middle"/>
</dbReference>
<evidence type="ECO:0000313" key="3">
    <source>
        <dbReference type="Proteomes" id="UP001214553"/>
    </source>
</evidence>
<feature type="domain" description="MOSC" evidence="1">
    <location>
        <begin position="121"/>
        <end position="271"/>
    </location>
</feature>
<dbReference type="RefSeq" id="WP_275278922.1">
    <property type="nucleotide sequence ID" value="NZ_CP119108.1"/>
</dbReference>
<sequence length="279" mass="30173">MHVATLTVFPVKSTRAHPVLTTTVHAHGLGGDRRWALVDGSGAVVTARTRDRMLLIAATPTATGLRLSAPGRAELDVEFPVDGDVVPVGVSRMPRARYAGRAASEWCSTVLGEHVALVWQSDPRARTVSAEHGGRDGDHMSLADAGPLLVATTASVARLNEWIAETDRDATIPITRFRPNVVVDDDSAGALEPFEEDGWARIRIGGVSYRFAEQCDRCVLTTIDPDTLAHGKEPLRTLARHRKRAGKTWFAVRMIPERSGVISVGDRVEVLERQPVAAG</sequence>
<proteinExistence type="predicted"/>
<dbReference type="EMBL" id="CP119108">
    <property type="protein sequence ID" value="WEG09598.1"/>
    <property type="molecule type" value="Genomic_DNA"/>
</dbReference>
<dbReference type="SUPFAM" id="SSF141673">
    <property type="entry name" value="MOSC N-terminal domain-like"/>
    <property type="match status" value="1"/>
</dbReference>
<name>A0ABY8C431_9MICO</name>
<dbReference type="Pfam" id="PF03473">
    <property type="entry name" value="MOSC"/>
    <property type="match status" value="1"/>
</dbReference>
<keyword evidence="3" id="KW-1185">Reference proteome</keyword>
<accession>A0ABY8C431</accession>
<dbReference type="SUPFAM" id="SSF50800">
    <property type="entry name" value="PK beta-barrel domain-like"/>
    <property type="match status" value="1"/>
</dbReference>
<organism evidence="2 3">
    <name type="scientific">Microbacterium horticulturae</name>
    <dbReference type="NCBI Taxonomy" id="3028316"/>
    <lineage>
        <taxon>Bacteria</taxon>
        <taxon>Bacillati</taxon>
        <taxon>Actinomycetota</taxon>
        <taxon>Actinomycetes</taxon>
        <taxon>Micrococcales</taxon>
        <taxon>Microbacteriaceae</taxon>
        <taxon>Microbacterium</taxon>
    </lineage>
</organism>
<reference evidence="2 3" key="1">
    <citation type="submission" date="2023-03" db="EMBL/GenBank/DDBJ databases">
        <title>Genome sequence of Microbacterium sp. KACC 23027.</title>
        <authorList>
            <person name="Kim S."/>
            <person name="Heo J."/>
            <person name="Kwon S.-W."/>
        </authorList>
    </citation>
    <scope>NUCLEOTIDE SEQUENCE [LARGE SCALE GENOMIC DNA]</scope>
    <source>
        <strain evidence="2 3">KACC 23027</strain>
    </source>
</reference>
<dbReference type="PROSITE" id="PS51340">
    <property type="entry name" value="MOSC"/>
    <property type="match status" value="1"/>
</dbReference>
<gene>
    <name evidence="2" type="ORF">PU630_03245</name>
</gene>
<dbReference type="Pfam" id="PF03476">
    <property type="entry name" value="MOSC_N"/>
    <property type="match status" value="1"/>
</dbReference>